<feature type="transmembrane region" description="Helical" evidence="1">
    <location>
        <begin position="34"/>
        <end position="58"/>
    </location>
</feature>
<dbReference type="EMBL" id="BPQG01000088">
    <property type="protein sequence ID" value="GJD46734.1"/>
    <property type="molecule type" value="Genomic_DNA"/>
</dbReference>
<proteinExistence type="predicted"/>
<keyword evidence="1" id="KW-0472">Membrane</keyword>
<sequence length="68" mass="7511">MFFILAIKTITSPGHMSAAWGPNPTRKTSDVEGVYYLFSRGLVAILTIHFIASYTAVITHPLARVGFR</sequence>
<gene>
    <name evidence="2" type="ORF">AFCDBAGC_4618</name>
</gene>
<name>A0ABQ4QNW4_9HYPH</name>
<comment type="caution">
    <text evidence="2">The sequence shown here is derived from an EMBL/GenBank/DDBJ whole genome shotgun (WGS) entry which is preliminary data.</text>
</comment>
<accession>A0ABQ4QNW4</accession>
<organism evidence="2 3">
    <name type="scientific">Methylobacterium cerastii</name>
    <dbReference type="NCBI Taxonomy" id="932741"/>
    <lineage>
        <taxon>Bacteria</taxon>
        <taxon>Pseudomonadati</taxon>
        <taxon>Pseudomonadota</taxon>
        <taxon>Alphaproteobacteria</taxon>
        <taxon>Hyphomicrobiales</taxon>
        <taxon>Methylobacteriaceae</taxon>
        <taxon>Methylobacterium</taxon>
    </lineage>
</organism>
<evidence type="ECO:0000256" key="1">
    <source>
        <dbReference type="SAM" id="Phobius"/>
    </source>
</evidence>
<protein>
    <submittedName>
        <fullName evidence="2">Uncharacterized protein</fullName>
    </submittedName>
</protein>
<reference evidence="2 3" key="1">
    <citation type="journal article" date="2021" name="Front. Microbiol.">
        <title>Comprehensive Comparative Genomics and Phenotyping of Methylobacterium Species.</title>
        <authorList>
            <person name="Alessa O."/>
            <person name="Ogura Y."/>
            <person name="Fujitani Y."/>
            <person name="Takami H."/>
            <person name="Hayashi T."/>
            <person name="Sahin N."/>
            <person name="Tani A."/>
        </authorList>
    </citation>
    <scope>NUCLEOTIDE SEQUENCE [LARGE SCALE GENOMIC DNA]</scope>
    <source>
        <strain evidence="2 3">DSM 23679</strain>
    </source>
</reference>
<keyword evidence="1" id="KW-0812">Transmembrane</keyword>
<dbReference type="Proteomes" id="UP001055117">
    <property type="component" value="Unassembled WGS sequence"/>
</dbReference>
<evidence type="ECO:0000313" key="2">
    <source>
        <dbReference type="EMBL" id="GJD46734.1"/>
    </source>
</evidence>
<keyword evidence="1" id="KW-1133">Transmembrane helix</keyword>
<keyword evidence="3" id="KW-1185">Reference proteome</keyword>
<evidence type="ECO:0000313" key="3">
    <source>
        <dbReference type="Proteomes" id="UP001055117"/>
    </source>
</evidence>